<dbReference type="EC" id="2.3.1.158" evidence="3"/>
<keyword evidence="2 3" id="KW-0808">Transferase</keyword>
<evidence type="ECO:0000256" key="2">
    <source>
        <dbReference type="ARBA" id="ARBA00022679"/>
    </source>
</evidence>
<dbReference type="InterPro" id="IPR011004">
    <property type="entry name" value="Trimer_LpxA-like_sf"/>
</dbReference>
<dbReference type="CDD" id="cd04647">
    <property type="entry name" value="LbH_MAT_like"/>
    <property type="match status" value="1"/>
</dbReference>
<protein>
    <submittedName>
        <fullName evidence="3">Phospholipiddiacylglycerol acyltransferase protein</fullName>
        <ecNumber evidence="3">2.3.1.158</ecNumber>
    </submittedName>
</protein>
<dbReference type="Gene3D" id="2.160.10.10">
    <property type="entry name" value="Hexapeptide repeat proteins"/>
    <property type="match status" value="1"/>
</dbReference>
<dbReference type="GO" id="GO:0005829">
    <property type="term" value="C:cytosol"/>
    <property type="evidence" value="ECO:0007669"/>
    <property type="project" value="TreeGrafter"/>
</dbReference>
<dbReference type="GO" id="GO:0008374">
    <property type="term" value="F:O-acyltransferase activity"/>
    <property type="evidence" value="ECO:0007669"/>
    <property type="project" value="TreeGrafter"/>
</dbReference>
<reference evidence="3 4" key="1">
    <citation type="journal article" date="2011" name="J. Bacteriol.">
        <title>Genome sequence of Halorhabdus tiamatea, the first archaeon isolated from a deep-sea anoxic brine lake.</title>
        <authorList>
            <person name="Antunes A."/>
            <person name="Alam I."/>
            <person name="Bajic V.B."/>
            <person name="Stingl U."/>
        </authorList>
    </citation>
    <scope>NUCLEOTIDE SEQUENCE [LARGE SCALE GENOMIC DNA]</scope>
    <source>
        <strain evidence="3 4">SARL4B</strain>
    </source>
</reference>
<keyword evidence="3" id="KW-0012">Acyltransferase</keyword>
<organism evidence="3 4">
    <name type="scientific">Halorhabdus tiamatea SARL4B</name>
    <dbReference type="NCBI Taxonomy" id="1033806"/>
    <lineage>
        <taxon>Archaea</taxon>
        <taxon>Methanobacteriati</taxon>
        <taxon>Methanobacteriota</taxon>
        <taxon>Stenosarchaea group</taxon>
        <taxon>Halobacteria</taxon>
        <taxon>Halobacteriales</taxon>
        <taxon>Haloarculaceae</taxon>
        <taxon>Halorhabdus</taxon>
    </lineage>
</organism>
<sequence length="189" mass="20782">MTGLLWKGMQHLRTNGIVLTAITATLYIKHRLEPRYYTQRVAATADSVGTDLKVNGPSRVTEQTSLGNNVNFNGLRIRGGGEVTIGDNFHSGPGCLILTRNHKYDDGNAIPYDDTYVYQSVKIQDNVWLGARVTIIPGVTIEEGAIIQAGSTVTQDIPKGAIAGGHPAEIFDYRDMDHYEHLKEVGMFH</sequence>
<evidence type="ECO:0000256" key="1">
    <source>
        <dbReference type="ARBA" id="ARBA00007274"/>
    </source>
</evidence>
<comment type="similarity">
    <text evidence="1">Belongs to the transferase hexapeptide repeat family.</text>
</comment>
<gene>
    <name evidence="3" type="ORF">HLRTI_002632</name>
</gene>
<dbReference type="PANTHER" id="PTHR23416">
    <property type="entry name" value="SIALIC ACID SYNTHASE-RELATED"/>
    <property type="match status" value="1"/>
</dbReference>
<proteinExistence type="inferred from homology"/>
<name>U2E058_9EURY</name>
<reference evidence="3 4" key="2">
    <citation type="journal article" date="2013" name="PLoS ONE">
        <title>INDIGO - INtegrated Data Warehouse of MIcrobial GenOmes with Examples from the Red Sea Extremophiles.</title>
        <authorList>
            <person name="Alam I."/>
            <person name="Antunes A."/>
            <person name="Kamau A.A."/>
            <person name="Ba Alawi W."/>
            <person name="Kalkatawi M."/>
            <person name="Stingl U."/>
            <person name="Bajic V.B."/>
        </authorList>
    </citation>
    <scope>NUCLEOTIDE SEQUENCE [LARGE SCALE GENOMIC DNA]</scope>
    <source>
        <strain evidence="3 4">SARL4B</strain>
    </source>
</reference>
<dbReference type="PANTHER" id="PTHR23416:SF23">
    <property type="entry name" value="ACETYLTRANSFERASE C18B11.09C-RELATED"/>
    <property type="match status" value="1"/>
</dbReference>
<dbReference type="InterPro" id="IPR051159">
    <property type="entry name" value="Hexapeptide_acetyltransf"/>
</dbReference>
<dbReference type="AlphaFoldDB" id="U2E058"/>
<dbReference type="InterPro" id="IPR001451">
    <property type="entry name" value="Hexapep"/>
</dbReference>
<dbReference type="EMBL" id="AFNT02000034">
    <property type="protein sequence ID" value="ERJ05401.1"/>
    <property type="molecule type" value="Genomic_DNA"/>
</dbReference>
<accession>U2E058</accession>
<evidence type="ECO:0000313" key="3">
    <source>
        <dbReference type="EMBL" id="ERJ05401.1"/>
    </source>
</evidence>
<dbReference type="Pfam" id="PF00132">
    <property type="entry name" value="Hexapep"/>
    <property type="match status" value="1"/>
</dbReference>
<dbReference type="SUPFAM" id="SSF51161">
    <property type="entry name" value="Trimeric LpxA-like enzymes"/>
    <property type="match status" value="1"/>
</dbReference>
<dbReference type="Proteomes" id="UP000003861">
    <property type="component" value="Unassembled WGS sequence"/>
</dbReference>
<dbReference type="GO" id="GO:0046027">
    <property type="term" value="F:phospholipid:diacylglycerol acyltransferase activity"/>
    <property type="evidence" value="ECO:0007669"/>
    <property type="project" value="UniProtKB-EC"/>
</dbReference>
<evidence type="ECO:0000313" key="4">
    <source>
        <dbReference type="Proteomes" id="UP000003861"/>
    </source>
</evidence>
<comment type="caution">
    <text evidence="3">The sequence shown here is derived from an EMBL/GenBank/DDBJ whole genome shotgun (WGS) entry which is preliminary data.</text>
</comment>